<evidence type="ECO:0000256" key="1">
    <source>
        <dbReference type="SAM" id="SignalP"/>
    </source>
</evidence>
<feature type="chain" id="PRO_5012657070" evidence="1">
    <location>
        <begin position="19"/>
        <end position="279"/>
    </location>
</feature>
<dbReference type="AlphaFoldDB" id="A0A1L9T7X4"/>
<dbReference type="GeneID" id="63768785"/>
<accession>A0A1L9T7X4</accession>
<dbReference type="EMBL" id="KV878592">
    <property type="protein sequence ID" value="OJJ55518.1"/>
    <property type="molecule type" value="Genomic_DNA"/>
</dbReference>
<organism evidence="2 3">
    <name type="scientific">Aspergillus sydowii CBS 593.65</name>
    <dbReference type="NCBI Taxonomy" id="1036612"/>
    <lineage>
        <taxon>Eukaryota</taxon>
        <taxon>Fungi</taxon>
        <taxon>Dikarya</taxon>
        <taxon>Ascomycota</taxon>
        <taxon>Pezizomycotina</taxon>
        <taxon>Eurotiomycetes</taxon>
        <taxon>Eurotiomycetidae</taxon>
        <taxon>Eurotiales</taxon>
        <taxon>Aspergillaceae</taxon>
        <taxon>Aspergillus</taxon>
        <taxon>Aspergillus subgen. Nidulantes</taxon>
    </lineage>
</organism>
<keyword evidence="1" id="KW-0732">Signal</keyword>
<dbReference type="OrthoDB" id="4794019at2759"/>
<gene>
    <name evidence="2" type="ORF">ASPSYDRAFT_92651</name>
</gene>
<name>A0A1L9T7X4_9EURO</name>
<dbReference type="Proteomes" id="UP000184356">
    <property type="component" value="Unassembled WGS sequence"/>
</dbReference>
<dbReference type="RefSeq" id="XP_040699324.1">
    <property type="nucleotide sequence ID" value="XM_040852712.1"/>
</dbReference>
<evidence type="ECO:0000313" key="2">
    <source>
        <dbReference type="EMBL" id="OJJ55518.1"/>
    </source>
</evidence>
<sequence length="279" mass="30779">MLLRAILLLSAIVQYVTCNKLAGPYQSLYIWYAYRMEIEAFGAGSNQIASGLKGSAPDGTCYFDELMDGLQRQGQGLAPGQHTTVGKELTPDVAKTAKEIRGLTALDPKGGTKPFVCNLDSAKLFKSGQSTKPMSSLADILDNVTDRIEAARQKVGDEALGDTLKNAQLAASGIHEQRVRDMGQDYIDTVNDYLKTAQGSNTQVVTDNPTDMEGNKYKTIDFEKTEQADSKFAQHWAGFPQWLDQYKSTKTKKGQVRFHYKAVRGVQGIESRVHKKCKK</sequence>
<proteinExistence type="predicted"/>
<dbReference type="VEuPathDB" id="FungiDB:ASPSYDRAFT_92651"/>
<reference evidence="3" key="1">
    <citation type="journal article" date="2017" name="Genome Biol.">
        <title>Comparative genomics reveals high biological diversity and specific adaptations in the industrially and medically important fungal genus Aspergillus.</title>
        <authorList>
            <person name="de Vries R.P."/>
            <person name="Riley R."/>
            <person name="Wiebenga A."/>
            <person name="Aguilar-Osorio G."/>
            <person name="Amillis S."/>
            <person name="Uchima C.A."/>
            <person name="Anderluh G."/>
            <person name="Asadollahi M."/>
            <person name="Askin M."/>
            <person name="Barry K."/>
            <person name="Battaglia E."/>
            <person name="Bayram O."/>
            <person name="Benocci T."/>
            <person name="Braus-Stromeyer S.A."/>
            <person name="Caldana C."/>
            <person name="Canovas D."/>
            <person name="Cerqueira G.C."/>
            <person name="Chen F."/>
            <person name="Chen W."/>
            <person name="Choi C."/>
            <person name="Clum A."/>
            <person name="Dos Santos R.A."/>
            <person name="Damasio A.R."/>
            <person name="Diallinas G."/>
            <person name="Emri T."/>
            <person name="Fekete E."/>
            <person name="Flipphi M."/>
            <person name="Freyberg S."/>
            <person name="Gallo A."/>
            <person name="Gournas C."/>
            <person name="Habgood R."/>
            <person name="Hainaut M."/>
            <person name="Harispe M.L."/>
            <person name="Henrissat B."/>
            <person name="Hilden K.S."/>
            <person name="Hope R."/>
            <person name="Hossain A."/>
            <person name="Karabika E."/>
            <person name="Karaffa L."/>
            <person name="Karanyi Z."/>
            <person name="Krasevec N."/>
            <person name="Kuo A."/>
            <person name="Kusch H."/>
            <person name="LaButti K."/>
            <person name="Lagendijk E.L."/>
            <person name="Lapidus A."/>
            <person name="Levasseur A."/>
            <person name="Lindquist E."/>
            <person name="Lipzen A."/>
            <person name="Logrieco A.F."/>
            <person name="MacCabe A."/>
            <person name="Maekelae M.R."/>
            <person name="Malavazi I."/>
            <person name="Melin P."/>
            <person name="Meyer V."/>
            <person name="Mielnichuk N."/>
            <person name="Miskei M."/>
            <person name="Molnar A.P."/>
            <person name="Mule G."/>
            <person name="Ngan C.Y."/>
            <person name="Orejas M."/>
            <person name="Orosz E."/>
            <person name="Ouedraogo J.P."/>
            <person name="Overkamp K.M."/>
            <person name="Park H.-S."/>
            <person name="Perrone G."/>
            <person name="Piumi F."/>
            <person name="Punt P.J."/>
            <person name="Ram A.F."/>
            <person name="Ramon A."/>
            <person name="Rauscher S."/>
            <person name="Record E."/>
            <person name="Riano-Pachon D.M."/>
            <person name="Robert V."/>
            <person name="Roehrig J."/>
            <person name="Ruller R."/>
            <person name="Salamov A."/>
            <person name="Salih N.S."/>
            <person name="Samson R.A."/>
            <person name="Sandor E."/>
            <person name="Sanguinetti M."/>
            <person name="Schuetze T."/>
            <person name="Sepcic K."/>
            <person name="Shelest E."/>
            <person name="Sherlock G."/>
            <person name="Sophianopoulou V."/>
            <person name="Squina F.M."/>
            <person name="Sun H."/>
            <person name="Susca A."/>
            <person name="Todd R.B."/>
            <person name="Tsang A."/>
            <person name="Unkles S.E."/>
            <person name="van de Wiele N."/>
            <person name="van Rossen-Uffink D."/>
            <person name="Oliveira J.V."/>
            <person name="Vesth T.C."/>
            <person name="Visser J."/>
            <person name="Yu J.-H."/>
            <person name="Zhou M."/>
            <person name="Andersen M.R."/>
            <person name="Archer D.B."/>
            <person name="Baker S.E."/>
            <person name="Benoit I."/>
            <person name="Brakhage A.A."/>
            <person name="Braus G.H."/>
            <person name="Fischer R."/>
            <person name="Frisvad J.C."/>
            <person name="Goldman G.H."/>
            <person name="Houbraken J."/>
            <person name="Oakley B."/>
            <person name="Pocsi I."/>
            <person name="Scazzocchio C."/>
            <person name="Seiboth B."/>
            <person name="vanKuyk P.A."/>
            <person name="Wortman J."/>
            <person name="Dyer P.S."/>
            <person name="Grigoriev I.V."/>
        </authorList>
    </citation>
    <scope>NUCLEOTIDE SEQUENCE [LARGE SCALE GENOMIC DNA]</scope>
    <source>
        <strain evidence="3">CBS 593.65</strain>
    </source>
</reference>
<keyword evidence="3" id="KW-1185">Reference proteome</keyword>
<feature type="signal peptide" evidence="1">
    <location>
        <begin position="1"/>
        <end position="18"/>
    </location>
</feature>
<evidence type="ECO:0000313" key="3">
    <source>
        <dbReference type="Proteomes" id="UP000184356"/>
    </source>
</evidence>
<protein>
    <submittedName>
        <fullName evidence="2">Uncharacterized protein</fullName>
    </submittedName>
</protein>